<proteinExistence type="predicted"/>
<dbReference type="AlphaFoldDB" id="A0A061D7A9"/>
<evidence type="ECO:0000313" key="1">
    <source>
        <dbReference type="EMBL" id="CDR96596.1"/>
    </source>
</evidence>
<dbReference type="OrthoDB" id="122464at2759"/>
<reference evidence="2" key="1">
    <citation type="journal article" date="2014" name="Nucleic Acids Res.">
        <title>The evolutionary dynamics of variant antigen genes in Babesia reveal a history of genomic innovation underlying host-parasite interaction.</title>
        <authorList>
            <person name="Jackson A.P."/>
            <person name="Otto T.D."/>
            <person name="Darby A."/>
            <person name="Ramaprasad A."/>
            <person name="Xia D."/>
            <person name="Echaide I.E."/>
            <person name="Farber M."/>
            <person name="Gahlot S."/>
            <person name="Gamble J."/>
            <person name="Gupta D."/>
            <person name="Gupta Y."/>
            <person name="Jackson L."/>
            <person name="Malandrin L."/>
            <person name="Malas T.B."/>
            <person name="Moussa E."/>
            <person name="Nair M."/>
            <person name="Reid A.J."/>
            <person name="Sanders M."/>
            <person name="Sharma J."/>
            <person name="Tracey A."/>
            <person name="Quail M.A."/>
            <person name="Weir W."/>
            <person name="Wastling J.M."/>
            <person name="Hall N."/>
            <person name="Willadsen P."/>
            <person name="Lingelbach K."/>
            <person name="Shiels B."/>
            <person name="Tait A."/>
            <person name="Berriman M."/>
            <person name="Allred D.R."/>
            <person name="Pain A."/>
        </authorList>
    </citation>
    <scope>NUCLEOTIDE SEQUENCE [LARGE SCALE GENOMIC DNA]</scope>
    <source>
        <strain evidence="2">Bond</strain>
    </source>
</reference>
<dbReference type="Proteomes" id="UP000033188">
    <property type="component" value="Chromosome 3"/>
</dbReference>
<name>A0A061D7A9_BABBI</name>
<protein>
    <submittedName>
        <fullName evidence="1">Uncharacterized protein</fullName>
    </submittedName>
</protein>
<evidence type="ECO:0000313" key="2">
    <source>
        <dbReference type="Proteomes" id="UP000033188"/>
    </source>
</evidence>
<dbReference type="RefSeq" id="XP_012768782.1">
    <property type="nucleotide sequence ID" value="XM_012913328.1"/>
</dbReference>
<keyword evidence="2" id="KW-1185">Reference proteome</keyword>
<accession>A0A061D7A9</accession>
<dbReference type="GeneID" id="24565137"/>
<sequence>MGRDTGYFRAKYQIGQTIRPEPRADTDYRHEPAAEEFYSSDQDDADAEFVRDTFGESRGGVFRRRALLPRVFHPYMLQVSDVSDPGGCRCHVPAETPPATSNPKRRMALAQSMRFPQTTCSVTSAALTTERCRMTVTWRGAMSVDMSLPLWTTKAPITSDGSSPVRRERATPAVGVAAACTLISYHPKMQ</sequence>
<organism evidence="1 2">
    <name type="scientific">Babesia bigemina</name>
    <dbReference type="NCBI Taxonomy" id="5866"/>
    <lineage>
        <taxon>Eukaryota</taxon>
        <taxon>Sar</taxon>
        <taxon>Alveolata</taxon>
        <taxon>Apicomplexa</taxon>
        <taxon>Aconoidasida</taxon>
        <taxon>Piroplasmida</taxon>
        <taxon>Babesiidae</taxon>
        <taxon>Babesia</taxon>
    </lineage>
</organism>
<dbReference type="EMBL" id="LK391709">
    <property type="protein sequence ID" value="CDR96596.1"/>
    <property type="molecule type" value="Genomic_DNA"/>
</dbReference>
<gene>
    <name evidence="1" type="ORF">BBBOND_0304990</name>
</gene>
<dbReference type="VEuPathDB" id="PiroplasmaDB:BBBOND_0304990"/>
<dbReference type="KEGG" id="bbig:BBBOND_0304990"/>